<dbReference type="CDD" id="cd04301">
    <property type="entry name" value="NAT_SF"/>
    <property type="match status" value="1"/>
</dbReference>
<feature type="domain" description="N-acetyltransferase" evidence="1">
    <location>
        <begin position="1"/>
        <end position="144"/>
    </location>
</feature>
<dbReference type="GeneID" id="19199844"/>
<proteinExistence type="predicted"/>
<dbReference type="RefSeq" id="XP_007768846.1">
    <property type="nucleotide sequence ID" value="XM_007770656.1"/>
</dbReference>
<reference evidence="3" key="1">
    <citation type="journal article" date="2012" name="Science">
        <title>The Paleozoic origin of enzymatic lignin decomposition reconstructed from 31 fungal genomes.</title>
        <authorList>
            <person name="Floudas D."/>
            <person name="Binder M."/>
            <person name="Riley R."/>
            <person name="Barry K."/>
            <person name="Blanchette R.A."/>
            <person name="Henrissat B."/>
            <person name="Martinez A.T."/>
            <person name="Otillar R."/>
            <person name="Spatafora J.W."/>
            <person name="Yadav J.S."/>
            <person name="Aerts A."/>
            <person name="Benoit I."/>
            <person name="Boyd A."/>
            <person name="Carlson A."/>
            <person name="Copeland A."/>
            <person name="Coutinho P.M."/>
            <person name="de Vries R.P."/>
            <person name="Ferreira P."/>
            <person name="Findley K."/>
            <person name="Foster B."/>
            <person name="Gaskell J."/>
            <person name="Glotzer D."/>
            <person name="Gorecki P."/>
            <person name="Heitman J."/>
            <person name="Hesse C."/>
            <person name="Hori C."/>
            <person name="Igarashi K."/>
            <person name="Jurgens J.A."/>
            <person name="Kallen N."/>
            <person name="Kersten P."/>
            <person name="Kohler A."/>
            <person name="Kuees U."/>
            <person name="Kumar T.K.A."/>
            <person name="Kuo A."/>
            <person name="LaButti K."/>
            <person name="Larrondo L.F."/>
            <person name="Lindquist E."/>
            <person name="Ling A."/>
            <person name="Lombard V."/>
            <person name="Lucas S."/>
            <person name="Lundell T."/>
            <person name="Martin R."/>
            <person name="McLaughlin D.J."/>
            <person name="Morgenstern I."/>
            <person name="Morin E."/>
            <person name="Murat C."/>
            <person name="Nagy L.G."/>
            <person name="Nolan M."/>
            <person name="Ohm R.A."/>
            <person name="Patyshakuliyeva A."/>
            <person name="Rokas A."/>
            <person name="Ruiz-Duenas F.J."/>
            <person name="Sabat G."/>
            <person name="Salamov A."/>
            <person name="Samejima M."/>
            <person name="Schmutz J."/>
            <person name="Slot J.C."/>
            <person name="St John F."/>
            <person name="Stenlid J."/>
            <person name="Sun H."/>
            <person name="Sun S."/>
            <person name="Syed K."/>
            <person name="Tsang A."/>
            <person name="Wiebenga A."/>
            <person name="Young D."/>
            <person name="Pisabarro A."/>
            <person name="Eastwood D.C."/>
            <person name="Martin F."/>
            <person name="Cullen D."/>
            <person name="Grigoriev I.V."/>
            <person name="Hibbett D.S."/>
        </authorList>
    </citation>
    <scope>NUCLEOTIDE SEQUENCE [LARGE SCALE GENOMIC DNA]</scope>
    <source>
        <strain evidence="3">RWD-64-598 SS2</strain>
    </source>
</reference>
<dbReference type="GO" id="GO:0016747">
    <property type="term" value="F:acyltransferase activity, transferring groups other than amino-acyl groups"/>
    <property type="evidence" value="ECO:0007669"/>
    <property type="project" value="InterPro"/>
</dbReference>
<dbReference type="InterPro" id="IPR000182">
    <property type="entry name" value="GNAT_dom"/>
</dbReference>
<protein>
    <submittedName>
        <fullName evidence="2">GCN5-related N-acetyltransferase</fullName>
    </submittedName>
</protein>
<keyword evidence="3" id="KW-1185">Reference proteome</keyword>
<keyword evidence="2" id="KW-0808">Transferase</keyword>
<dbReference type="KEGG" id="cput:CONPUDRAFT_124682"/>
<dbReference type="Gene3D" id="3.40.630.30">
    <property type="match status" value="1"/>
</dbReference>
<dbReference type="EMBL" id="JH711578">
    <property type="protein sequence ID" value="EIW81533.1"/>
    <property type="molecule type" value="Genomic_DNA"/>
</dbReference>
<dbReference type="SUPFAM" id="SSF55729">
    <property type="entry name" value="Acyl-CoA N-acyltransferases (Nat)"/>
    <property type="match status" value="1"/>
</dbReference>
<evidence type="ECO:0000313" key="2">
    <source>
        <dbReference type="EMBL" id="EIW81533.1"/>
    </source>
</evidence>
<comment type="caution">
    <text evidence="2">The sequence shown here is derived from an EMBL/GenBank/DDBJ whole genome shotgun (WGS) entry which is preliminary data.</text>
</comment>
<dbReference type="Pfam" id="PF00583">
    <property type="entry name" value="Acetyltransf_1"/>
    <property type="match status" value="1"/>
</dbReference>
<dbReference type="InterPro" id="IPR016181">
    <property type="entry name" value="Acyl_CoA_acyltransferase"/>
</dbReference>
<name>A0A5M3MQT0_CONPW</name>
<organism evidence="2 3">
    <name type="scientific">Coniophora puteana (strain RWD-64-598)</name>
    <name type="common">Brown rot fungus</name>
    <dbReference type="NCBI Taxonomy" id="741705"/>
    <lineage>
        <taxon>Eukaryota</taxon>
        <taxon>Fungi</taxon>
        <taxon>Dikarya</taxon>
        <taxon>Basidiomycota</taxon>
        <taxon>Agaricomycotina</taxon>
        <taxon>Agaricomycetes</taxon>
        <taxon>Agaricomycetidae</taxon>
        <taxon>Boletales</taxon>
        <taxon>Coniophorineae</taxon>
        <taxon>Coniophoraceae</taxon>
        <taxon>Coniophora</taxon>
    </lineage>
</organism>
<sequence length="144" mass="16288">MELRHSILWPDKPLEYVILPEDAVGHHFGAFLPSDDQLVAVISLFEEGVPAEVSPQPSITSTSESPRAVRFRKFACASSYQGRGIGTELLRHVCDFAKVRMGAKTIWCDARTSSLDWYQKRGLSPFGPRFYKGPVEYVRIRMDL</sequence>
<dbReference type="AlphaFoldDB" id="A0A5M3MQT0"/>
<dbReference type="OMA" id="WCDARES"/>
<evidence type="ECO:0000259" key="1">
    <source>
        <dbReference type="PROSITE" id="PS51186"/>
    </source>
</evidence>
<accession>A0A5M3MQT0</accession>
<evidence type="ECO:0000313" key="3">
    <source>
        <dbReference type="Proteomes" id="UP000053558"/>
    </source>
</evidence>
<dbReference type="PROSITE" id="PS51186">
    <property type="entry name" value="GNAT"/>
    <property type="match status" value="1"/>
</dbReference>
<gene>
    <name evidence="2" type="ORF">CONPUDRAFT_124682</name>
</gene>
<dbReference type="Proteomes" id="UP000053558">
    <property type="component" value="Unassembled WGS sequence"/>
</dbReference>
<dbReference type="OrthoDB" id="410198at2759"/>